<reference evidence="4 5" key="1">
    <citation type="journal article" date="2012" name="Eukaryot. Cell">
        <title>Draft genome sequence of Aspergillus oryzae strain 3.042.</title>
        <authorList>
            <person name="Zhao G."/>
            <person name="Yao Y."/>
            <person name="Qi W."/>
            <person name="Wang C."/>
            <person name="Hou L."/>
            <person name="Zeng B."/>
            <person name="Cao X."/>
        </authorList>
    </citation>
    <scope>NUCLEOTIDE SEQUENCE [LARGE SCALE GENOMIC DNA]</scope>
    <source>
        <strain evidence="4 5">3.042</strain>
    </source>
</reference>
<name>I8IJS2_ASPO3</name>
<dbReference type="Pfam" id="PF01073">
    <property type="entry name" value="3Beta_HSD"/>
    <property type="match status" value="1"/>
</dbReference>
<dbReference type="InterPro" id="IPR050177">
    <property type="entry name" value="Lipid_A_modif_metabolic_enz"/>
</dbReference>
<organism evidence="4 5">
    <name type="scientific">Aspergillus oryzae (strain 3.042)</name>
    <name type="common">Yellow koji mold</name>
    <dbReference type="NCBI Taxonomy" id="1160506"/>
    <lineage>
        <taxon>Eukaryota</taxon>
        <taxon>Fungi</taxon>
        <taxon>Dikarya</taxon>
        <taxon>Ascomycota</taxon>
        <taxon>Pezizomycotina</taxon>
        <taxon>Eurotiomycetes</taxon>
        <taxon>Eurotiomycetidae</taxon>
        <taxon>Eurotiales</taxon>
        <taxon>Aspergillaceae</taxon>
        <taxon>Aspergillus</taxon>
        <taxon>Aspergillus subgen. Circumdati</taxon>
    </lineage>
</organism>
<protein>
    <submittedName>
        <fullName evidence="4">C-3 sterol dehydrogenase/3-beta-hydroxysteroid dehydrogenase</fullName>
    </submittedName>
</protein>
<reference evidence="5" key="2">
    <citation type="submission" date="2012-06" db="EMBL/GenBank/DDBJ databases">
        <title>Comparative genomic analyses of Aspergillus oryzae 3.042 and A. oryzae RIB40 for soy-sauce fermentation.</title>
        <authorList>
            <person name="Zhao G."/>
            <person name="Hou L."/>
            <person name="Wang C."/>
            <person name="Cao X."/>
        </authorList>
    </citation>
    <scope>NUCLEOTIDE SEQUENCE [LARGE SCALE GENOMIC DNA]</scope>
    <source>
        <strain evidence="5">3.042</strain>
    </source>
</reference>
<evidence type="ECO:0000256" key="2">
    <source>
        <dbReference type="ARBA" id="ARBA00023002"/>
    </source>
</evidence>
<dbReference type="PANTHER" id="PTHR43245:SF51">
    <property type="entry name" value="SHORT CHAIN DEHYDROGENASE_REDUCTASE FAMILY 42E, MEMBER 2"/>
    <property type="match status" value="1"/>
</dbReference>
<dbReference type="InterPro" id="IPR036291">
    <property type="entry name" value="NAD(P)-bd_dom_sf"/>
</dbReference>
<dbReference type="AlphaFoldDB" id="I8IJS2"/>
<dbReference type="EMBL" id="AKHY01000129">
    <property type="protein sequence ID" value="EIT79126.1"/>
    <property type="molecule type" value="Genomic_DNA"/>
</dbReference>
<dbReference type="InterPro" id="IPR002225">
    <property type="entry name" value="3Beta_OHSteriod_DH/Estase"/>
</dbReference>
<dbReference type="SUPFAM" id="SSF51735">
    <property type="entry name" value="NAD(P)-binding Rossmann-fold domains"/>
    <property type="match status" value="1"/>
</dbReference>
<dbReference type="HOGENOM" id="CLU_007383_6_8_1"/>
<sequence>MEKVLISGGAGFVGAAPPGPDHTVPDGVEFIKVDVTIQEEARKVIEQARPDVIIHAAGIVHALSERFGRRVEGHVWRTNAAKQSGVKGLYLHQFLLCVEVGIPLDICDVIQGSIVLKGSSDTVAACSLRPSVLYGPGDDRLVPAIHACIAKGKAPFIVGDGQNLWDVTYVTNVADAHVLAAENLMSSRTAAGEVFFTQNNERITFRDFCLAIWAHFGHTPPFEIHIPGTLAYLVGLSCGFLTWVFGTTNILSRGSVRDACSVRYASGERAKLILGYRPQVGIETDSSCPYLLMYLGLCSTYGDRITNAAGM</sequence>
<comment type="similarity">
    <text evidence="1">Belongs to the 3-beta-HSD family.</text>
</comment>
<gene>
    <name evidence="4" type="ORF">Ao3042_04519</name>
</gene>
<dbReference type="Proteomes" id="UP000002812">
    <property type="component" value="Unassembled WGS sequence"/>
</dbReference>
<keyword evidence="2" id="KW-0560">Oxidoreductase</keyword>
<evidence type="ECO:0000313" key="4">
    <source>
        <dbReference type="EMBL" id="EIT79126.1"/>
    </source>
</evidence>
<evidence type="ECO:0000259" key="3">
    <source>
        <dbReference type="Pfam" id="PF01073"/>
    </source>
</evidence>
<dbReference type="GO" id="GO:0006694">
    <property type="term" value="P:steroid biosynthetic process"/>
    <property type="evidence" value="ECO:0007669"/>
    <property type="project" value="InterPro"/>
</dbReference>
<dbReference type="OrthoDB" id="10058185at2759"/>
<evidence type="ECO:0000313" key="5">
    <source>
        <dbReference type="Proteomes" id="UP000002812"/>
    </source>
</evidence>
<dbReference type="PANTHER" id="PTHR43245">
    <property type="entry name" value="BIFUNCTIONAL POLYMYXIN RESISTANCE PROTEIN ARNA"/>
    <property type="match status" value="1"/>
</dbReference>
<evidence type="ECO:0000256" key="1">
    <source>
        <dbReference type="ARBA" id="ARBA00009219"/>
    </source>
</evidence>
<feature type="domain" description="3-beta hydroxysteroid dehydrogenase/isomerase" evidence="3">
    <location>
        <begin position="116"/>
        <end position="224"/>
    </location>
</feature>
<accession>I8IJS2</accession>
<proteinExistence type="inferred from homology"/>
<comment type="caution">
    <text evidence="4">The sequence shown here is derived from an EMBL/GenBank/DDBJ whole genome shotgun (WGS) entry which is preliminary data.</text>
</comment>
<dbReference type="Gene3D" id="3.40.50.720">
    <property type="entry name" value="NAD(P)-binding Rossmann-like Domain"/>
    <property type="match status" value="2"/>
</dbReference>
<dbReference type="GO" id="GO:0016616">
    <property type="term" value="F:oxidoreductase activity, acting on the CH-OH group of donors, NAD or NADP as acceptor"/>
    <property type="evidence" value="ECO:0007669"/>
    <property type="project" value="InterPro"/>
</dbReference>